<feature type="signal peptide" evidence="2">
    <location>
        <begin position="1"/>
        <end position="20"/>
    </location>
</feature>
<reference evidence="3 4" key="1">
    <citation type="journal article" date="2018" name="Nat. Ecol. Evol.">
        <title>Pezizomycetes genomes reveal the molecular basis of ectomycorrhizal truffle lifestyle.</title>
        <authorList>
            <person name="Murat C."/>
            <person name="Payen T."/>
            <person name="Noel B."/>
            <person name="Kuo A."/>
            <person name="Morin E."/>
            <person name="Chen J."/>
            <person name="Kohler A."/>
            <person name="Krizsan K."/>
            <person name="Balestrini R."/>
            <person name="Da Silva C."/>
            <person name="Montanini B."/>
            <person name="Hainaut M."/>
            <person name="Levati E."/>
            <person name="Barry K.W."/>
            <person name="Belfiori B."/>
            <person name="Cichocki N."/>
            <person name="Clum A."/>
            <person name="Dockter R.B."/>
            <person name="Fauchery L."/>
            <person name="Guy J."/>
            <person name="Iotti M."/>
            <person name="Le Tacon F."/>
            <person name="Lindquist E.A."/>
            <person name="Lipzen A."/>
            <person name="Malagnac F."/>
            <person name="Mello A."/>
            <person name="Molinier V."/>
            <person name="Miyauchi S."/>
            <person name="Poulain J."/>
            <person name="Riccioni C."/>
            <person name="Rubini A."/>
            <person name="Sitrit Y."/>
            <person name="Splivallo R."/>
            <person name="Traeger S."/>
            <person name="Wang M."/>
            <person name="Zifcakova L."/>
            <person name="Wipf D."/>
            <person name="Zambonelli A."/>
            <person name="Paolocci F."/>
            <person name="Nowrousian M."/>
            <person name="Ottonello S."/>
            <person name="Baldrian P."/>
            <person name="Spatafora J.W."/>
            <person name="Henrissat B."/>
            <person name="Nagy L.G."/>
            <person name="Aury J.M."/>
            <person name="Wincker P."/>
            <person name="Grigoriev I.V."/>
            <person name="Bonfante P."/>
            <person name="Martin F.M."/>
        </authorList>
    </citation>
    <scope>NUCLEOTIDE SEQUENCE [LARGE SCALE GENOMIC DNA]</scope>
    <source>
        <strain evidence="3 4">CCBAS932</strain>
    </source>
</reference>
<feature type="chain" id="PRO_5018154816" evidence="2">
    <location>
        <begin position="21"/>
        <end position="146"/>
    </location>
</feature>
<gene>
    <name evidence="3" type="ORF">P167DRAFT_579474</name>
</gene>
<dbReference type="Proteomes" id="UP000277580">
    <property type="component" value="Unassembled WGS sequence"/>
</dbReference>
<evidence type="ECO:0000313" key="4">
    <source>
        <dbReference type="Proteomes" id="UP000277580"/>
    </source>
</evidence>
<sequence length="146" mass="15003">MHISTPALLIPLILAALAATTPVPANSDPTPATTSTTTFTPTPHLLPRAPARAKKVSPPPPPPPPPPRRINAAPRTQWGGAPRTQWAGNSPPSFQVRPGIGLSGGQWTVPKPPRVVGGPRGVPPSRGAGGGGGRSRPAQRPKPRRG</sequence>
<evidence type="ECO:0000256" key="1">
    <source>
        <dbReference type="SAM" id="MobiDB-lite"/>
    </source>
</evidence>
<feature type="region of interest" description="Disordered" evidence="1">
    <location>
        <begin position="24"/>
        <end position="146"/>
    </location>
</feature>
<evidence type="ECO:0000313" key="3">
    <source>
        <dbReference type="EMBL" id="RPB07269.1"/>
    </source>
</evidence>
<accession>A0A3N4KD46</accession>
<protein>
    <submittedName>
        <fullName evidence="3">Uncharacterized protein</fullName>
    </submittedName>
</protein>
<dbReference type="EMBL" id="ML119189">
    <property type="protein sequence ID" value="RPB07269.1"/>
    <property type="molecule type" value="Genomic_DNA"/>
</dbReference>
<name>A0A3N4KD46_9PEZI</name>
<feature type="compositionally biased region" description="Basic residues" evidence="1">
    <location>
        <begin position="137"/>
        <end position="146"/>
    </location>
</feature>
<dbReference type="InParanoid" id="A0A3N4KD46"/>
<feature type="compositionally biased region" description="Low complexity" evidence="1">
    <location>
        <begin position="29"/>
        <end position="50"/>
    </location>
</feature>
<keyword evidence="2" id="KW-0732">Signal</keyword>
<evidence type="ECO:0000256" key="2">
    <source>
        <dbReference type="SAM" id="SignalP"/>
    </source>
</evidence>
<keyword evidence="4" id="KW-1185">Reference proteome</keyword>
<proteinExistence type="predicted"/>
<dbReference type="AlphaFoldDB" id="A0A3N4KD46"/>
<organism evidence="3 4">
    <name type="scientific">Morchella conica CCBAS932</name>
    <dbReference type="NCBI Taxonomy" id="1392247"/>
    <lineage>
        <taxon>Eukaryota</taxon>
        <taxon>Fungi</taxon>
        <taxon>Dikarya</taxon>
        <taxon>Ascomycota</taxon>
        <taxon>Pezizomycotina</taxon>
        <taxon>Pezizomycetes</taxon>
        <taxon>Pezizales</taxon>
        <taxon>Morchellaceae</taxon>
        <taxon>Morchella</taxon>
    </lineage>
</organism>
<feature type="compositionally biased region" description="Pro residues" evidence="1">
    <location>
        <begin position="57"/>
        <end position="68"/>
    </location>
</feature>